<evidence type="ECO:0000313" key="4">
    <source>
        <dbReference type="Proteomes" id="UP001500655"/>
    </source>
</evidence>
<evidence type="ECO:0000313" key="3">
    <source>
        <dbReference type="EMBL" id="GAA1738814.1"/>
    </source>
</evidence>
<dbReference type="InterPro" id="IPR039569">
    <property type="entry name" value="FAS1-like_DH_region"/>
</dbReference>
<name>A0ABP4VWG0_9ACTN</name>
<gene>
    <name evidence="3" type="ORF">GCM10009681_07000</name>
</gene>
<accession>A0ABP4VWG0</accession>
<evidence type="ECO:0000259" key="2">
    <source>
        <dbReference type="Pfam" id="PF13452"/>
    </source>
</evidence>
<organism evidence="3 4">
    <name type="scientific">Luedemannella helvata</name>
    <dbReference type="NCBI Taxonomy" id="349315"/>
    <lineage>
        <taxon>Bacteria</taxon>
        <taxon>Bacillati</taxon>
        <taxon>Actinomycetota</taxon>
        <taxon>Actinomycetes</taxon>
        <taxon>Micromonosporales</taxon>
        <taxon>Micromonosporaceae</taxon>
        <taxon>Luedemannella</taxon>
    </lineage>
</organism>
<dbReference type="EMBL" id="BAAALS010000002">
    <property type="protein sequence ID" value="GAA1738814.1"/>
    <property type="molecule type" value="Genomic_DNA"/>
</dbReference>
<feature type="region of interest" description="Disordered" evidence="1">
    <location>
        <begin position="62"/>
        <end position="91"/>
    </location>
</feature>
<sequence length="167" mass="18375">MTSWTFPVEAGHVTMFARAIGDPNPAFEPPSAETAITAVPPTFAIAAAQFQPGYPMRPTPEQPWFGSASTPGTPRRALGNGEDTGGSKGTGFHAEEHFEYLAPVRPGQRLSARTDWGRTWHKQGSRGGRLTFIEKITEFRDEDGTLVIRERSVYVRTERTVGDEERG</sequence>
<evidence type="ECO:0000256" key="1">
    <source>
        <dbReference type="SAM" id="MobiDB-lite"/>
    </source>
</evidence>
<dbReference type="InterPro" id="IPR029069">
    <property type="entry name" value="HotDog_dom_sf"/>
</dbReference>
<dbReference type="Gene3D" id="3.10.129.10">
    <property type="entry name" value="Hotdog Thioesterase"/>
    <property type="match status" value="1"/>
</dbReference>
<feature type="domain" description="FAS1-like dehydratase" evidence="2">
    <location>
        <begin position="3"/>
        <end position="148"/>
    </location>
</feature>
<protein>
    <recommendedName>
        <fullName evidence="2">FAS1-like dehydratase domain-containing protein</fullName>
    </recommendedName>
</protein>
<comment type="caution">
    <text evidence="3">The sequence shown here is derived from an EMBL/GenBank/DDBJ whole genome shotgun (WGS) entry which is preliminary data.</text>
</comment>
<dbReference type="RefSeq" id="WP_344076697.1">
    <property type="nucleotide sequence ID" value="NZ_BAAALS010000002.1"/>
</dbReference>
<keyword evidence="4" id="KW-1185">Reference proteome</keyword>
<reference evidence="4" key="1">
    <citation type="journal article" date="2019" name="Int. J. Syst. Evol. Microbiol.">
        <title>The Global Catalogue of Microorganisms (GCM) 10K type strain sequencing project: providing services to taxonomists for standard genome sequencing and annotation.</title>
        <authorList>
            <consortium name="The Broad Institute Genomics Platform"/>
            <consortium name="The Broad Institute Genome Sequencing Center for Infectious Disease"/>
            <person name="Wu L."/>
            <person name="Ma J."/>
        </authorList>
    </citation>
    <scope>NUCLEOTIDE SEQUENCE [LARGE SCALE GENOMIC DNA]</scope>
    <source>
        <strain evidence="4">JCM 13249</strain>
    </source>
</reference>
<dbReference type="SUPFAM" id="SSF54637">
    <property type="entry name" value="Thioesterase/thiol ester dehydrase-isomerase"/>
    <property type="match status" value="1"/>
</dbReference>
<dbReference type="Pfam" id="PF13452">
    <property type="entry name" value="FAS1_DH_region"/>
    <property type="match status" value="1"/>
</dbReference>
<proteinExistence type="predicted"/>
<dbReference type="Proteomes" id="UP001500655">
    <property type="component" value="Unassembled WGS sequence"/>
</dbReference>